<dbReference type="Proteomes" id="UP000600799">
    <property type="component" value="Unassembled WGS sequence"/>
</dbReference>
<dbReference type="EMBL" id="JADQDC010000002">
    <property type="protein sequence ID" value="MBF9150164.1"/>
    <property type="molecule type" value="Genomic_DNA"/>
</dbReference>
<dbReference type="GO" id="GO:0008168">
    <property type="term" value="F:methyltransferase activity"/>
    <property type="evidence" value="ECO:0007669"/>
    <property type="project" value="UniProtKB-KW"/>
</dbReference>
<organism evidence="3 4">
    <name type="scientific">Novosphingobium jiangmenense</name>
    <dbReference type="NCBI Taxonomy" id="2791981"/>
    <lineage>
        <taxon>Bacteria</taxon>
        <taxon>Pseudomonadati</taxon>
        <taxon>Pseudomonadota</taxon>
        <taxon>Alphaproteobacteria</taxon>
        <taxon>Sphingomonadales</taxon>
        <taxon>Sphingomonadaceae</taxon>
        <taxon>Novosphingobium</taxon>
    </lineage>
</organism>
<evidence type="ECO:0000256" key="1">
    <source>
        <dbReference type="ARBA" id="ARBA00022603"/>
    </source>
</evidence>
<gene>
    <name evidence="3" type="ORF">I2488_04040</name>
</gene>
<dbReference type="GO" id="GO:0032259">
    <property type="term" value="P:methylation"/>
    <property type="evidence" value="ECO:0007669"/>
    <property type="project" value="UniProtKB-KW"/>
</dbReference>
<dbReference type="PANTHER" id="PTHR13090">
    <property type="entry name" value="ARGININE-HYDROXYLASE NDUFAF5, MITOCHONDRIAL"/>
    <property type="match status" value="1"/>
</dbReference>
<dbReference type="PANTHER" id="PTHR13090:SF1">
    <property type="entry name" value="ARGININE-HYDROXYLASE NDUFAF5, MITOCHONDRIAL"/>
    <property type="match status" value="1"/>
</dbReference>
<keyword evidence="1 3" id="KW-0489">Methyltransferase</keyword>
<proteinExistence type="predicted"/>
<dbReference type="Gene3D" id="3.40.50.150">
    <property type="entry name" value="Vaccinia Virus protein VP39"/>
    <property type="match status" value="1"/>
</dbReference>
<accession>A0ABS0HD17</accession>
<protein>
    <submittedName>
        <fullName evidence="3">Methyltransferase domain-containing protein</fullName>
    </submittedName>
</protein>
<evidence type="ECO:0000256" key="2">
    <source>
        <dbReference type="ARBA" id="ARBA00022679"/>
    </source>
</evidence>
<keyword evidence="2" id="KW-0808">Transferase</keyword>
<reference evidence="3 4" key="1">
    <citation type="submission" date="2020-11" db="EMBL/GenBank/DDBJ databases">
        <title>The genome sequence of Novosphingobium sp. 1Y9A.</title>
        <authorList>
            <person name="Liu Y."/>
        </authorList>
    </citation>
    <scope>NUCLEOTIDE SEQUENCE [LARGE SCALE GENOMIC DNA]</scope>
    <source>
        <strain evidence="3 4">1Y9A</strain>
    </source>
</reference>
<evidence type="ECO:0000313" key="3">
    <source>
        <dbReference type="EMBL" id="MBF9150164.1"/>
    </source>
</evidence>
<keyword evidence="4" id="KW-1185">Reference proteome</keyword>
<evidence type="ECO:0000313" key="4">
    <source>
        <dbReference type="Proteomes" id="UP000600799"/>
    </source>
</evidence>
<comment type="caution">
    <text evidence="3">The sequence shown here is derived from an EMBL/GenBank/DDBJ whole genome shotgun (WGS) entry which is preliminary data.</text>
</comment>
<sequence length="263" mass="28590">MASTPPVIFAPERRNAVRRRMAHLQMAPDAPRYIHGDMAEDVLERLSFLRHEPRRALVIGDWTHAIGAALEATGVTVDRRDPALGDRLVDEEAPYPAPAGYDFIASIGTLDTVNDLPGALVHLRRALADGGLMIACFLGAGSLPTLRSMMLEADDDRPSPRIHPQVDVRAGGQLLQRAGFADPVIDSHHIDVRFRSFAGMIADIRAQGLSNSLARPGTPLGKAALARAQAAFDARRDADGKVTERFEILTLSGWAKTLRPPKF</sequence>
<dbReference type="InterPro" id="IPR050602">
    <property type="entry name" value="Malonyl-ACP_OMT"/>
</dbReference>
<dbReference type="Pfam" id="PF13489">
    <property type="entry name" value="Methyltransf_23"/>
    <property type="match status" value="1"/>
</dbReference>
<dbReference type="InterPro" id="IPR029063">
    <property type="entry name" value="SAM-dependent_MTases_sf"/>
</dbReference>
<dbReference type="SUPFAM" id="SSF53335">
    <property type="entry name" value="S-adenosyl-L-methionine-dependent methyltransferases"/>
    <property type="match status" value="1"/>
</dbReference>
<name>A0ABS0HD17_9SPHN</name>